<dbReference type="RefSeq" id="WP_162050204.1">
    <property type="nucleotide sequence ID" value="NZ_AP019011.1"/>
</dbReference>
<protein>
    <submittedName>
        <fullName evidence="1">Uncharacterized protein</fullName>
    </submittedName>
</protein>
<gene>
    <name evidence="1" type="ORF">ICHIAU1_13250</name>
</gene>
<dbReference type="AlphaFoldDB" id="A0A679HVZ2"/>
<evidence type="ECO:0000313" key="2">
    <source>
        <dbReference type="Proteomes" id="UP000463961"/>
    </source>
</evidence>
<dbReference type="Proteomes" id="UP000463961">
    <property type="component" value="Chromosome"/>
</dbReference>
<sequence length="68" mass="7941">MLQRIAAAQWRVLFMVVALSVTIPFILWFAGMFWLAAIHRNPLGADLWTWLDAWVRISRNVTGHFTRT</sequence>
<proteinExistence type="predicted"/>
<dbReference type="EMBL" id="AP022345">
    <property type="protein sequence ID" value="BBU69042.1"/>
    <property type="molecule type" value="Genomic_DNA"/>
</dbReference>
<name>A0A679HVZ2_9RHOO</name>
<keyword evidence="2" id="KW-1185">Reference proteome</keyword>
<evidence type="ECO:0000313" key="1">
    <source>
        <dbReference type="EMBL" id="BBU69042.1"/>
    </source>
</evidence>
<accession>A0A679HVZ2</accession>
<organism evidence="1 2">
    <name type="scientific">Fluviibacter phosphoraccumulans</name>
    <dbReference type="NCBI Taxonomy" id="1751046"/>
    <lineage>
        <taxon>Bacteria</taxon>
        <taxon>Pseudomonadati</taxon>
        <taxon>Pseudomonadota</taxon>
        <taxon>Betaproteobacteria</taxon>
        <taxon>Rhodocyclales</taxon>
        <taxon>Fluviibacteraceae</taxon>
        <taxon>Fluviibacter</taxon>
    </lineage>
</organism>
<reference evidence="2" key="1">
    <citation type="submission" date="2020-01" db="EMBL/GenBank/DDBJ databases">
        <title>Phosphoaccumulans saitamaens gen. nov., sp. nov., a polyphosphate accumulating bacterium isolated from surface river water.</title>
        <authorList>
            <person name="Watanabe K."/>
            <person name="Suda W."/>
        </authorList>
    </citation>
    <scope>NUCLEOTIDE SEQUENCE [LARGE SCALE GENOMIC DNA]</scope>
    <source>
        <strain evidence="2">ICHIAU1</strain>
    </source>
</reference>